<reference evidence="11" key="1">
    <citation type="journal article" date="2016" name="Gigascience">
        <title>De novo construction of an expanded transcriptome assembly for the western tarnished plant bug, Lygus hesperus.</title>
        <authorList>
            <person name="Tassone E.E."/>
            <person name="Geib S.M."/>
            <person name="Hall B."/>
            <person name="Fabrick J.A."/>
            <person name="Brent C.S."/>
            <person name="Hull J.J."/>
        </authorList>
    </citation>
    <scope>NUCLEOTIDE SEQUENCE</scope>
</reference>
<dbReference type="AlphaFoldDB" id="A0A146L9N5"/>
<keyword evidence="7" id="KW-0695">RNA-directed DNA polymerase</keyword>
<dbReference type="InterPro" id="IPR000477">
    <property type="entry name" value="RT_dom"/>
</dbReference>
<gene>
    <name evidence="11" type="primary">TY3B-I_15</name>
    <name evidence="12" type="synonym">TY3B-I_24</name>
    <name evidence="12" type="ORF">g.33190</name>
    <name evidence="11" type="ORF">g.33192</name>
</gene>
<sequence>EIDQHSRKYLVIATHVGYFGYTRLPFGISTAPGIFQRYMESLLFGLQGVAVNIDDVILTAPNRKEHMKRLRTVFERLREAGLRLKREKCVFLKESTTFLGHQIDKFGIHPTEEKVEAIKKCPEPKNVTELRSFLGAINFYEKFVPGLHADCAILHRLTGTKTPWQWSEEEQKAFEKAKSKLSSNSVVVPYDETLPLLVMADASENGLGAVLLHRYPDGSERPIYYASRTLKDAEKHYAPIDREAAALVYAVSKFHQYIFGRKFTLITDHKPLERLFGEKRDLSKVTSNRLIRWALTLNAYQYDIIFRNGKEVAYADHLSRLPVEDLETETVAIKAGRPDCLNVWISKEAVQKETKKDPILKKIMEYVLTAWPFNPPEDVKVYARNKDEIGVEEGIVVRGGRLIIPLSLRRDVLSILHKGHPGMVAMRSLARYYVWWPKIDDDLEAFVRGCSPCQENRAEEPAIPLYPWNIPNRAWERLHLDFAGPMEGQYWLVAVDAYSKWAEVAVLKNIRATNVINTLKKWFSTYGHPRKLVSDNGPPFTSSEFEQFVKECGMTHIFSPPYHPKSNGTAERFIRTLKSRMKASKREGNPTSDALNDVLFTYRNTPHGSTGRSPAQLFLGRRLPSIMDNVRPDPRDEMERRKWSQKEYYDQGTQQREFNGGDEVWSRDRTKKIWVPGTIVQRLGSALYEVMIDGRTTNKHADHLRKRTGALDIDERAQEDLDEDFPQSRAPVSLGGE</sequence>
<evidence type="ECO:0000256" key="8">
    <source>
        <dbReference type="SAM" id="MobiDB-lite"/>
    </source>
</evidence>
<feature type="region of interest" description="Disordered" evidence="8">
    <location>
        <begin position="710"/>
        <end position="737"/>
    </location>
</feature>
<dbReference type="InterPro" id="IPR043502">
    <property type="entry name" value="DNA/RNA_pol_sf"/>
</dbReference>
<feature type="compositionally biased region" description="Basic and acidic residues" evidence="8">
    <location>
        <begin position="630"/>
        <end position="649"/>
    </location>
</feature>
<dbReference type="InterPro" id="IPR043128">
    <property type="entry name" value="Rev_trsase/Diguanyl_cyclase"/>
</dbReference>
<dbReference type="CDD" id="cd01647">
    <property type="entry name" value="RT_LTR"/>
    <property type="match status" value="1"/>
</dbReference>
<dbReference type="Pfam" id="PF00665">
    <property type="entry name" value="rve"/>
    <property type="match status" value="1"/>
</dbReference>
<dbReference type="InterPro" id="IPR041373">
    <property type="entry name" value="RT_RNaseH"/>
</dbReference>
<keyword evidence="2" id="KW-0808">Transferase</keyword>
<dbReference type="InterPro" id="IPR041588">
    <property type="entry name" value="Integrase_H2C2"/>
</dbReference>
<name>A0A146L9N5_LYGHE</name>
<keyword evidence="4" id="KW-0540">Nuclease</keyword>
<dbReference type="GO" id="GO:0003964">
    <property type="term" value="F:RNA-directed DNA polymerase activity"/>
    <property type="evidence" value="ECO:0007669"/>
    <property type="project" value="UniProtKB-KW"/>
</dbReference>
<dbReference type="InterPro" id="IPR012337">
    <property type="entry name" value="RNaseH-like_sf"/>
</dbReference>
<dbReference type="FunFam" id="1.10.340.70:FF:000003">
    <property type="entry name" value="Protein CBG25708"/>
    <property type="match status" value="1"/>
</dbReference>
<proteinExistence type="predicted"/>
<keyword evidence="5" id="KW-0255">Endonuclease</keyword>
<evidence type="ECO:0000256" key="7">
    <source>
        <dbReference type="ARBA" id="ARBA00022918"/>
    </source>
</evidence>
<organism evidence="11">
    <name type="scientific">Lygus hesperus</name>
    <name type="common">Western plant bug</name>
    <dbReference type="NCBI Taxonomy" id="30085"/>
    <lineage>
        <taxon>Eukaryota</taxon>
        <taxon>Metazoa</taxon>
        <taxon>Ecdysozoa</taxon>
        <taxon>Arthropoda</taxon>
        <taxon>Hexapoda</taxon>
        <taxon>Insecta</taxon>
        <taxon>Pterygota</taxon>
        <taxon>Neoptera</taxon>
        <taxon>Paraneoptera</taxon>
        <taxon>Hemiptera</taxon>
        <taxon>Heteroptera</taxon>
        <taxon>Panheteroptera</taxon>
        <taxon>Cimicomorpha</taxon>
        <taxon>Miridae</taxon>
        <taxon>Mirini</taxon>
        <taxon>Lygus</taxon>
    </lineage>
</organism>
<dbReference type="Pfam" id="PF17921">
    <property type="entry name" value="Integrase_H2C2"/>
    <property type="match status" value="1"/>
</dbReference>
<dbReference type="FunFam" id="3.10.20.370:FF:000001">
    <property type="entry name" value="Retrovirus-related Pol polyprotein from transposon 17.6-like protein"/>
    <property type="match status" value="1"/>
</dbReference>
<feature type="domain" description="Integrase catalytic" evidence="10">
    <location>
        <begin position="463"/>
        <end position="622"/>
    </location>
</feature>
<feature type="non-terminal residue" evidence="11">
    <location>
        <position position="1"/>
    </location>
</feature>
<dbReference type="EMBL" id="GDHC01004534">
    <property type="protein sequence ID" value="JAQ14095.1"/>
    <property type="molecule type" value="Transcribed_RNA"/>
</dbReference>
<dbReference type="PANTHER" id="PTHR37984">
    <property type="entry name" value="PROTEIN CBG26694"/>
    <property type="match status" value="1"/>
</dbReference>
<dbReference type="EMBL" id="GDHC01014693">
    <property type="protein sequence ID" value="JAQ03936.1"/>
    <property type="molecule type" value="Transcribed_RNA"/>
</dbReference>
<dbReference type="InterPro" id="IPR050951">
    <property type="entry name" value="Retrovirus_Pol_polyprotein"/>
</dbReference>
<accession>A0A146L9N5</accession>
<dbReference type="Gene3D" id="3.30.70.270">
    <property type="match status" value="2"/>
</dbReference>
<keyword evidence="3" id="KW-0548">Nucleotidyltransferase</keyword>
<evidence type="ECO:0000313" key="11">
    <source>
        <dbReference type="EMBL" id="JAQ03936.1"/>
    </source>
</evidence>
<dbReference type="GO" id="GO:0016787">
    <property type="term" value="F:hydrolase activity"/>
    <property type="evidence" value="ECO:0007669"/>
    <property type="project" value="UniProtKB-KW"/>
</dbReference>
<dbReference type="SUPFAM" id="SSF56672">
    <property type="entry name" value="DNA/RNA polymerases"/>
    <property type="match status" value="1"/>
</dbReference>
<dbReference type="InterPro" id="IPR036397">
    <property type="entry name" value="RNaseH_sf"/>
</dbReference>
<evidence type="ECO:0000259" key="10">
    <source>
        <dbReference type="PROSITE" id="PS50994"/>
    </source>
</evidence>
<dbReference type="Gene3D" id="3.30.420.10">
    <property type="entry name" value="Ribonuclease H-like superfamily/Ribonuclease H"/>
    <property type="match status" value="1"/>
</dbReference>
<dbReference type="EC" id="2.7.7.49" evidence="1"/>
<evidence type="ECO:0000256" key="4">
    <source>
        <dbReference type="ARBA" id="ARBA00022722"/>
    </source>
</evidence>
<dbReference type="InterPro" id="IPR001584">
    <property type="entry name" value="Integrase_cat-core"/>
</dbReference>
<evidence type="ECO:0000256" key="1">
    <source>
        <dbReference type="ARBA" id="ARBA00012493"/>
    </source>
</evidence>
<dbReference type="FunFam" id="3.30.70.270:FF:000003">
    <property type="entry name" value="Transposon Ty3-G Gag-Pol polyprotein"/>
    <property type="match status" value="1"/>
</dbReference>
<evidence type="ECO:0000256" key="2">
    <source>
        <dbReference type="ARBA" id="ARBA00022679"/>
    </source>
</evidence>
<dbReference type="Pfam" id="PF00078">
    <property type="entry name" value="RVT_1"/>
    <property type="match status" value="1"/>
</dbReference>
<keyword evidence="6" id="KW-0378">Hydrolase</keyword>
<dbReference type="GO" id="GO:0004519">
    <property type="term" value="F:endonuclease activity"/>
    <property type="evidence" value="ECO:0007669"/>
    <property type="project" value="UniProtKB-KW"/>
</dbReference>
<feature type="domain" description="Reverse transcriptase" evidence="9">
    <location>
        <begin position="1"/>
        <end position="103"/>
    </location>
</feature>
<dbReference type="PANTHER" id="PTHR37984:SF5">
    <property type="entry name" value="PROTEIN NYNRIN-LIKE"/>
    <property type="match status" value="1"/>
</dbReference>
<dbReference type="GO" id="GO:0015074">
    <property type="term" value="P:DNA integration"/>
    <property type="evidence" value="ECO:0007669"/>
    <property type="project" value="InterPro"/>
</dbReference>
<dbReference type="SUPFAM" id="SSF53098">
    <property type="entry name" value="Ribonuclease H-like"/>
    <property type="match status" value="1"/>
</dbReference>
<evidence type="ECO:0000256" key="6">
    <source>
        <dbReference type="ARBA" id="ARBA00022801"/>
    </source>
</evidence>
<dbReference type="PROSITE" id="PS50878">
    <property type="entry name" value="RT_POL"/>
    <property type="match status" value="1"/>
</dbReference>
<dbReference type="CDD" id="cd09274">
    <property type="entry name" value="RNase_HI_RT_Ty3"/>
    <property type="match status" value="1"/>
</dbReference>
<feature type="region of interest" description="Disordered" evidence="8">
    <location>
        <begin position="626"/>
        <end position="650"/>
    </location>
</feature>
<evidence type="ECO:0000256" key="3">
    <source>
        <dbReference type="ARBA" id="ARBA00022695"/>
    </source>
</evidence>
<dbReference type="FunFam" id="3.30.70.270:FF:000020">
    <property type="entry name" value="Transposon Tf2-6 polyprotein-like Protein"/>
    <property type="match status" value="1"/>
</dbReference>
<dbReference type="PROSITE" id="PS50994">
    <property type="entry name" value="INTEGRASE"/>
    <property type="match status" value="1"/>
</dbReference>
<dbReference type="GO" id="GO:0003676">
    <property type="term" value="F:nucleic acid binding"/>
    <property type="evidence" value="ECO:0007669"/>
    <property type="project" value="InterPro"/>
</dbReference>
<dbReference type="Pfam" id="PF17917">
    <property type="entry name" value="RT_RNaseH"/>
    <property type="match status" value="1"/>
</dbReference>
<evidence type="ECO:0000313" key="12">
    <source>
        <dbReference type="EMBL" id="JAQ14095.1"/>
    </source>
</evidence>
<protein>
    <recommendedName>
        <fullName evidence="1">RNA-directed DNA polymerase</fullName>
        <ecNumber evidence="1">2.7.7.49</ecNumber>
    </recommendedName>
</protein>
<evidence type="ECO:0000256" key="5">
    <source>
        <dbReference type="ARBA" id="ARBA00022759"/>
    </source>
</evidence>
<dbReference type="GO" id="GO:0042575">
    <property type="term" value="C:DNA polymerase complex"/>
    <property type="evidence" value="ECO:0007669"/>
    <property type="project" value="UniProtKB-ARBA"/>
</dbReference>
<dbReference type="Gene3D" id="3.10.10.10">
    <property type="entry name" value="HIV Type 1 Reverse Transcriptase, subunit A, domain 1"/>
    <property type="match status" value="1"/>
</dbReference>
<dbReference type="Gene3D" id="1.10.340.70">
    <property type="match status" value="1"/>
</dbReference>
<evidence type="ECO:0000259" key="9">
    <source>
        <dbReference type="PROSITE" id="PS50878"/>
    </source>
</evidence>
<dbReference type="FunFam" id="3.30.420.10:FF:000063">
    <property type="entry name" value="Retrovirus-related Pol polyprotein from transposon 297-like Protein"/>
    <property type="match status" value="1"/>
</dbReference>